<dbReference type="EMBL" id="JARJCM010000271">
    <property type="protein sequence ID" value="KAJ7020189.1"/>
    <property type="molecule type" value="Genomic_DNA"/>
</dbReference>
<reference evidence="3" key="1">
    <citation type="submission" date="2023-03" db="EMBL/GenBank/DDBJ databases">
        <title>Massive genome expansion in bonnet fungi (Mycena s.s.) driven by repeated elements and novel gene families across ecological guilds.</title>
        <authorList>
            <consortium name="Lawrence Berkeley National Laboratory"/>
            <person name="Harder C.B."/>
            <person name="Miyauchi S."/>
            <person name="Viragh M."/>
            <person name="Kuo A."/>
            <person name="Thoen E."/>
            <person name="Andreopoulos B."/>
            <person name="Lu D."/>
            <person name="Skrede I."/>
            <person name="Drula E."/>
            <person name="Henrissat B."/>
            <person name="Morin E."/>
            <person name="Kohler A."/>
            <person name="Barry K."/>
            <person name="LaButti K."/>
            <person name="Morin E."/>
            <person name="Salamov A."/>
            <person name="Lipzen A."/>
            <person name="Mereny Z."/>
            <person name="Hegedus B."/>
            <person name="Baldrian P."/>
            <person name="Stursova M."/>
            <person name="Weitz H."/>
            <person name="Taylor A."/>
            <person name="Grigoriev I.V."/>
            <person name="Nagy L.G."/>
            <person name="Martin F."/>
            <person name="Kauserud H."/>
        </authorList>
    </citation>
    <scope>NUCLEOTIDE SEQUENCE</scope>
    <source>
        <strain evidence="3">CBHHK200</strain>
    </source>
</reference>
<proteinExistence type="predicted"/>
<evidence type="ECO:0000313" key="4">
    <source>
        <dbReference type="Proteomes" id="UP001218188"/>
    </source>
</evidence>
<feature type="domain" description="F-box" evidence="2">
    <location>
        <begin position="9"/>
        <end position="53"/>
    </location>
</feature>
<dbReference type="InterPro" id="IPR001810">
    <property type="entry name" value="F-box_dom"/>
</dbReference>
<organism evidence="3 4">
    <name type="scientific">Mycena alexandri</name>
    <dbReference type="NCBI Taxonomy" id="1745969"/>
    <lineage>
        <taxon>Eukaryota</taxon>
        <taxon>Fungi</taxon>
        <taxon>Dikarya</taxon>
        <taxon>Basidiomycota</taxon>
        <taxon>Agaricomycotina</taxon>
        <taxon>Agaricomycetes</taxon>
        <taxon>Agaricomycetidae</taxon>
        <taxon>Agaricales</taxon>
        <taxon>Marasmiineae</taxon>
        <taxon>Mycenaceae</taxon>
        <taxon>Mycena</taxon>
    </lineage>
</organism>
<dbReference type="Gene3D" id="1.20.1280.50">
    <property type="match status" value="1"/>
</dbReference>
<comment type="caution">
    <text evidence="3">The sequence shown here is derived from an EMBL/GenBank/DDBJ whole genome shotgun (WGS) entry which is preliminary data.</text>
</comment>
<gene>
    <name evidence="3" type="ORF">C8F04DRAFT_1145195</name>
</gene>
<protein>
    <recommendedName>
        <fullName evidence="2">F-box domain-containing protein</fullName>
    </recommendedName>
</protein>
<dbReference type="SUPFAM" id="SSF81383">
    <property type="entry name" value="F-box domain"/>
    <property type="match status" value="1"/>
</dbReference>
<evidence type="ECO:0000259" key="2">
    <source>
        <dbReference type="Pfam" id="PF12937"/>
    </source>
</evidence>
<keyword evidence="4" id="KW-1185">Reference proteome</keyword>
<dbReference type="Pfam" id="PF12937">
    <property type="entry name" value="F-box-like"/>
    <property type="match status" value="1"/>
</dbReference>
<sequence length="165" mass="17724">MPPSIQTFPPEILSQIFTVTQISLTAPYADAVILSQVCHHWREASIGDSGLWLDIGVRSRDVHHLALVADLSLAAPPHSTPPSAHLPLVYICAVASVAGDRWGIQESDIQKFDLAGHSGARAPRRTSSAAHHLDISPGLCRRPSRCSPTTAPINHLLRPSRSSPA</sequence>
<dbReference type="AlphaFoldDB" id="A0AAD6S3H4"/>
<name>A0AAD6S3H4_9AGAR</name>
<dbReference type="Proteomes" id="UP001218188">
    <property type="component" value="Unassembled WGS sequence"/>
</dbReference>
<evidence type="ECO:0000313" key="3">
    <source>
        <dbReference type="EMBL" id="KAJ7020189.1"/>
    </source>
</evidence>
<dbReference type="InterPro" id="IPR036047">
    <property type="entry name" value="F-box-like_dom_sf"/>
</dbReference>
<feature type="region of interest" description="Disordered" evidence="1">
    <location>
        <begin position="144"/>
        <end position="165"/>
    </location>
</feature>
<accession>A0AAD6S3H4</accession>
<evidence type="ECO:0000256" key="1">
    <source>
        <dbReference type="SAM" id="MobiDB-lite"/>
    </source>
</evidence>